<evidence type="ECO:0000256" key="2">
    <source>
        <dbReference type="ARBA" id="ARBA00022603"/>
    </source>
</evidence>
<reference evidence="6" key="1">
    <citation type="submission" date="2020-04" db="EMBL/GenBank/DDBJ databases">
        <authorList>
            <person name="Alioto T."/>
            <person name="Alioto T."/>
            <person name="Gomez Garrido J."/>
        </authorList>
    </citation>
    <scope>NUCLEOTIDE SEQUENCE</scope>
    <source>
        <strain evidence="6">A484AB</strain>
    </source>
</reference>
<keyword evidence="2" id="KW-0489">Methyltransferase</keyword>
<dbReference type="PANTHER" id="PTHR10867:SF17">
    <property type="entry name" value="NICOTINAMIDE N-METHYLTRANSFERASE"/>
    <property type="match status" value="1"/>
</dbReference>
<dbReference type="SUPFAM" id="SSF48371">
    <property type="entry name" value="ARM repeat"/>
    <property type="match status" value="1"/>
</dbReference>
<evidence type="ECO:0000259" key="5">
    <source>
        <dbReference type="Pfam" id="PF23227"/>
    </source>
</evidence>
<keyword evidence="7" id="KW-1185">Reference proteome</keyword>
<dbReference type="Pfam" id="PF23227">
    <property type="entry name" value="HEAT_MROH2B_C"/>
    <property type="match status" value="1"/>
</dbReference>
<sequence>MIVANMMGRLVDSDHVVRKYCIRGLGNVGNTHETLVQKHSTTILSAMMTGMDDRDDPECDLTLEAMAGLSKILAVVDESNVRHIFINICLRIRPCFVKIAGDPDAHDWMPLIKIAVLELEQGRGIVDGSSESSADKEKLERVLNAAANEVKRKIKSIVPCDVNKAPIVQLDGVDVAKPFDVVSTSLCLESCVSSEAHYKSGVAELCKFLKRNGYLFMNGVLEETYYYVGKEKFHSFPLTEKMVKAAMIKAGIEIEKFAAIPGIPVDHTELTDATDIFYIYGRKSVEK</sequence>
<feature type="domain" description="Maestro/Maestro-like HEAT-repeats" evidence="5">
    <location>
        <begin position="3"/>
        <end position="97"/>
    </location>
</feature>
<dbReference type="AlphaFoldDB" id="A0A6S7JPF1"/>
<dbReference type="SUPFAM" id="SSF53335">
    <property type="entry name" value="S-adenosyl-L-methionine-dependent methyltransferases"/>
    <property type="match status" value="1"/>
</dbReference>
<keyword evidence="3" id="KW-0808">Transferase</keyword>
<evidence type="ECO:0000256" key="1">
    <source>
        <dbReference type="ARBA" id="ARBA00007996"/>
    </source>
</evidence>
<dbReference type="PANTHER" id="PTHR10867">
    <property type="entry name" value="NNMT/PNMT/TEMT FAMILY MEMBER"/>
    <property type="match status" value="1"/>
</dbReference>
<organism evidence="6 7">
    <name type="scientific">Paramuricea clavata</name>
    <name type="common">Red gorgonian</name>
    <name type="synonym">Violescent sea-whip</name>
    <dbReference type="NCBI Taxonomy" id="317549"/>
    <lineage>
        <taxon>Eukaryota</taxon>
        <taxon>Metazoa</taxon>
        <taxon>Cnidaria</taxon>
        <taxon>Anthozoa</taxon>
        <taxon>Octocorallia</taxon>
        <taxon>Malacalcyonacea</taxon>
        <taxon>Plexauridae</taxon>
        <taxon>Paramuricea</taxon>
    </lineage>
</organism>
<comment type="caution">
    <text evidence="6">The sequence shown here is derived from an EMBL/GenBank/DDBJ whole genome shotgun (WGS) entry which is preliminary data.</text>
</comment>
<evidence type="ECO:0000313" key="6">
    <source>
        <dbReference type="EMBL" id="CAB4018392.1"/>
    </source>
</evidence>
<proteinExistence type="inferred from homology"/>
<dbReference type="InterPro" id="IPR029063">
    <property type="entry name" value="SAM-dependent_MTases_sf"/>
</dbReference>
<dbReference type="PROSITE" id="PS51681">
    <property type="entry name" value="SAM_MT_NNMT_PNMT_TEMT"/>
    <property type="match status" value="1"/>
</dbReference>
<keyword evidence="4" id="KW-0949">S-adenosyl-L-methionine</keyword>
<dbReference type="OrthoDB" id="5945614at2759"/>
<evidence type="ECO:0000256" key="3">
    <source>
        <dbReference type="ARBA" id="ARBA00022679"/>
    </source>
</evidence>
<dbReference type="GO" id="GO:0005829">
    <property type="term" value="C:cytosol"/>
    <property type="evidence" value="ECO:0007669"/>
    <property type="project" value="TreeGrafter"/>
</dbReference>
<dbReference type="InterPro" id="IPR016024">
    <property type="entry name" value="ARM-type_fold"/>
</dbReference>
<evidence type="ECO:0000256" key="4">
    <source>
        <dbReference type="ARBA" id="ARBA00022691"/>
    </source>
</evidence>
<evidence type="ECO:0000313" key="7">
    <source>
        <dbReference type="Proteomes" id="UP001152795"/>
    </source>
</evidence>
<accession>A0A6S7JPF1</accession>
<name>A0A6S7JPF1_PARCT</name>
<dbReference type="InterPro" id="IPR000940">
    <property type="entry name" value="NNMT_TEMT_trans"/>
</dbReference>
<gene>
    <name evidence="6" type="ORF">PACLA_8A007029</name>
</gene>
<comment type="similarity">
    <text evidence="1">Belongs to the class I-like SAM-binding methyltransferase superfamily. NNMT/PNMT/TEMT family.</text>
</comment>
<dbReference type="InterPro" id="IPR055406">
    <property type="entry name" value="HEAT_Maestro"/>
</dbReference>
<protein>
    <submittedName>
        <fullName evidence="6">Maestro heat-like repeat-containing family member 1</fullName>
    </submittedName>
</protein>
<dbReference type="GO" id="GO:0008170">
    <property type="term" value="F:N-methyltransferase activity"/>
    <property type="evidence" value="ECO:0007669"/>
    <property type="project" value="TreeGrafter"/>
</dbReference>
<dbReference type="EMBL" id="CACRXK020009983">
    <property type="protein sequence ID" value="CAB4018392.1"/>
    <property type="molecule type" value="Genomic_DNA"/>
</dbReference>
<dbReference type="Gene3D" id="3.40.50.150">
    <property type="entry name" value="Vaccinia Virus protein VP39"/>
    <property type="match status" value="1"/>
</dbReference>
<dbReference type="GO" id="GO:0032259">
    <property type="term" value="P:methylation"/>
    <property type="evidence" value="ECO:0007669"/>
    <property type="project" value="UniProtKB-KW"/>
</dbReference>
<dbReference type="Proteomes" id="UP001152795">
    <property type="component" value="Unassembled WGS sequence"/>
</dbReference>
<dbReference type="Pfam" id="PF01234">
    <property type="entry name" value="NNMT_PNMT_TEMT"/>
    <property type="match status" value="1"/>
</dbReference>